<organism evidence="13">
    <name type="scientific">Octopus bimaculoides</name>
    <name type="common">California two-spotted octopus</name>
    <dbReference type="NCBI Taxonomy" id="37653"/>
    <lineage>
        <taxon>Eukaryota</taxon>
        <taxon>Metazoa</taxon>
        <taxon>Spiralia</taxon>
        <taxon>Lophotrochozoa</taxon>
        <taxon>Mollusca</taxon>
        <taxon>Cephalopoda</taxon>
        <taxon>Coleoidea</taxon>
        <taxon>Octopodiformes</taxon>
        <taxon>Octopoda</taxon>
        <taxon>Incirrata</taxon>
        <taxon>Octopodidae</taxon>
        <taxon>Octopus</taxon>
    </lineage>
</organism>
<comment type="similarity">
    <text evidence="2 12">Belongs to the CybS family.</text>
</comment>
<comment type="subcellular location">
    <subcellularLocation>
        <location evidence="1 12">Mitochondrion inner membrane</location>
        <topology evidence="1 12">Multi-pass membrane protein</topology>
    </subcellularLocation>
</comment>
<evidence type="ECO:0000256" key="5">
    <source>
        <dbReference type="ARBA" id="ARBA00022792"/>
    </source>
</evidence>
<dbReference type="AlphaFoldDB" id="A0A0L8HB20"/>
<keyword evidence="7 12" id="KW-1133">Transmembrane helix</keyword>
<dbReference type="GO" id="GO:0006121">
    <property type="term" value="P:mitochondrial electron transport, succinate to ubiquinone"/>
    <property type="evidence" value="ECO:0007669"/>
    <property type="project" value="TreeGrafter"/>
</dbReference>
<protein>
    <recommendedName>
        <fullName evidence="12">Succinate dehydrogenase [ubiquinone] cytochrome b small subunit</fullName>
    </recommendedName>
</protein>
<feature type="binding site" description="axial binding residue" evidence="11">
    <location>
        <position position="119"/>
    </location>
    <ligand>
        <name>heme b</name>
        <dbReference type="ChEBI" id="CHEBI:60344"/>
        <note>ligand shared with SDHC</note>
    </ligand>
    <ligandPart>
        <name>Fe</name>
        <dbReference type="ChEBI" id="CHEBI:18248"/>
    </ligandPart>
</feature>
<dbReference type="GO" id="GO:0020037">
    <property type="term" value="F:heme binding"/>
    <property type="evidence" value="ECO:0007669"/>
    <property type="project" value="TreeGrafter"/>
</dbReference>
<keyword evidence="12" id="KW-0816">Tricarboxylic acid cycle</keyword>
<dbReference type="GO" id="GO:0048039">
    <property type="term" value="F:ubiquinone binding"/>
    <property type="evidence" value="ECO:0007669"/>
    <property type="project" value="TreeGrafter"/>
</dbReference>
<dbReference type="GO" id="GO:0005743">
    <property type="term" value="C:mitochondrial inner membrane"/>
    <property type="evidence" value="ECO:0007669"/>
    <property type="project" value="UniProtKB-SubCell"/>
</dbReference>
<dbReference type="PANTHER" id="PTHR13337:SF2">
    <property type="entry name" value="SUCCINATE DEHYDROGENASE [UBIQUINONE] CYTOCHROME B SMALL SUBUNIT, MITOCHONDRIAL"/>
    <property type="match status" value="1"/>
</dbReference>
<dbReference type="PANTHER" id="PTHR13337">
    <property type="entry name" value="SUCCINATE DEHYDROGENASE"/>
    <property type="match status" value="1"/>
</dbReference>
<feature type="binding site" evidence="10">
    <location>
        <position position="131"/>
    </location>
    <ligand>
        <name>a ubiquinone</name>
        <dbReference type="ChEBI" id="CHEBI:16389"/>
        <note>ligand shared with IP/SDHB</note>
    </ligand>
</feature>
<evidence type="ECO:0000256" key="6">
    <source>
        <dbReference type="ARBA" id="ARBA00022946"/>
    </source>
</evidence>
<dbReference type="EMBL" id="KQ418642">
    <property type="protein sequence ID" value="KOF86476.1"/>
    <property type="molecule type" value="Genomic_DNA"/>
</dbReference>
<keyword evidence="12" id="KW-0349">Heme</keyword>
<reference evidence="13" key="1">
    <citation type="submission" date="2015-07" db="EMBL/GenBank/DDBJ databases">
        <title>MeaNS - Measles Nucleotide Surveillance Program.</title>
        <authorList>
            <person name="Tran T."/>
            <person name="Druce J."/>
        </authorList>
    </citation>
    <scope>NUCLEOTIDE SEQUENCE</scope>
    <source>
        <strain evidence="13">UCB-OBI-ISO-001</strain>
        <tissue evidence="13">Gonad</tissue>
    </source>
</reference>
<keyword evidence="11" id="KW-0408">Iron</keyword>
<keyword evidence="9 12" id="KW-0472">Membrane</keyword>
<comment type="function">
    <text evidence="12">Membrane-anchoring subunit of succinate dehydrogenase (SDH) that is involved in complex II of the mitochondrial electron transport chain and is responsible for transferring electrons from succinate to ubiquinone (coenzyme Q).</text>
</comment>
<evidence type="ECO:0000256" key="1">
    <source>
        <dbReference type="ARBA" id="ARBA00004448"/>
    </source>
</evidence>
<keyword evidence="11 12" id="KW-0479">Metal-binding</keyword>
<evidence type="ECO:0000256" key="4">
    <source>
        <dbReference type="ARBA" id="ARBA00022692"/>
    </source>
</evidence>
<gene>
    <name evidence="13" type="ORF">OCBIM_22018584mg</name>
</gene>
<sequence length="175" mass="19739">MAMSLLRGCIRAGLTCNNRALYPKTLQPHLLAAKQIGFPSLSQKTLMLTSTNSAWWDYFRPRLGPFTPAEKKGNHMMLASTHWKLERIVAISLLGILPAAIISPNSVTDFLLVTSFLLHSHWGIDQILQDYVAKYIPWIQKVWLCLTILAMAGLLHFNYNDIGASRALLLLWSIH</sequence>
<evidence type="ECO:0000256" key="9">
    <source>
        <dbReference type="ARBA" id="ARBA00023136"/>
    </source>
</evidence>
<evidence type="ECO:0000256" key="8">
    <source>
        <dbReference type="ARBA" id="ARBA00023128"/>
    </source>
</evidence>
<comment type="caution">
    <text evidence="12">Lacks conserved residue(s) required for the propagation of feature annotation.</text>
</comment>
<evidence type="ECO:0000256" key="10">
    <source>
        <dbReference type="PIRSR" id="PIRSR607992-1"/>
    </source>
</evidence>
<accession>A0A0L8HB20</accession>
<name>A0A0L8HB20_OCTBM</name>
<keyword evidence="12" id="KW-0249">Electron transport</keyword>
<evidence type="ECO:0000313" key="13">
    <source>
        <dbReference type="EMBL" id="KOF86476.1"/>
    </source>
</evidence>
<evidence type="ECO:0000256" key="2">
    <source>
        <dbReference type="ARBA" id="ARBA00007294"/>
    </source>
</evidence>
<dbReference type="STRING" id="37653.A0A0L8HB20"/>
<keyword evidence="5 12" id="KW-0999">Mitochondrion inner membrane</keyword>
<proteinExistence type="inferred from homology"/>
<dbReference type="Pfam" id="PF05328">
    <property type="entry name" value="CybS"/>
    <property type="match status" value="1"/>
</dbReference>
<dbReference type="InterPro" id="IPR007992">
    <property type="entry name" value="CybS"/>
</dbReference>
<dbReference type="InterPro" id="IPR034804">
    <property type="entry name" value="SQR/QFR_C/D"/>
</dbReference>
<keyword evidence="3 12" id="KW-0813">Transport</keyword>
<evidence type="ECO:0000256" key="12">
    <source>
        <dbReference type="RuleBase" id="RU364031"/>
    </source>
</evidence>
<dbReference type="GO" id="GO:0046872">
    <property type="term" value="F:metal ion binding"/>
    <property type="evidence" value="ECO:0007669"/>
    <property type="project" value="UniProtKB-KW"/>
</dbReference>
<evidence type="ECO:0000256" key="7">
    <source>
        <dbReference type="ARBA" id="ARBA00022989"/>
    </source>
</evidence>
<keyword evidence="6 12" id="KW-0809">Transit peptide</keyword>
<dbReference type="GO" id="GO:0006099">
    <property type="term" value="P:tricarboxylic acid cycle"/>
    <property type="evidence" value="ECO:0007669"/>
    <property type="project" value="UniProtKB-KW"/>
</dbReference>
<dbReference type="OrthoDB" id="18577at2759"/>
<feature type="transmembrane region" description="Helical" evidence="12">
    <location>
        <begin position="138"/>
        <end position="157"/>
    </location>
</feature>
<evidence type="ECO:0000256" key="11">
    <source>
        <dbReference type="PIRSR" id="PIRSR607992-2"/>
    </source>
</evidence>
<keyword evidence="4 12" id="KW-0812">Transmembrane</keyword>
<evidence type="ECO:0000256" key="3">
    <source>
        <dbReference type="ARBA" id="ARBA00022448"/>
    </source>
</evidence>
<keyword evidence="8 12" id="KW-0496">Mitochondrion</keyword>
<feature type="transmembrane region" description="Helical" evidence="12">
    <location>
        <begin position="88"/>
        <end position="118"/>
    </location>
</feature>
<dbReference type="Gene3D" id="1.20.1300.10">
    <property type="entry name" value="Fumarate reductase/succinate dehydrogenase, transmembrane subunit"/>
    <property type="match status" value="1"/>
</dbReference>